<feature type="domain" description="TRASH" evidence="1">
    <location>
        <begin position="159"/>
        <end position="197"/>
    </location>
</feature>
<evidence type="ECO:0000313" key="3">
    <source>
        <dbReference type="EMBL" id="SFO41491.1"/>
    </source>
</evidence>
<dbReference type="Proteomes" id="UP000199398">
    <property type="component" value="Unassembled WGS sequence"/>
</dbReference>
<sequence length="198" mass="21203">MFVELFAPKGSLSADQRRQVAELLGSPREFVPEAERHAGITEVFGSLFHVVVHEPEVWVAGGQVLEPGGPAQYVVRVHVPGPWRKEMSEFVISWATKALATVIGDAARPYQEPVVQVHVLGVPEGGIGLLGEVARSARIVEMMGEPYRADLAAGRAVEDPLCGVIVPLDDAAITLEVDGQVHAFCCAGCRDQFAAKLG</sequence>
<dbReference type="InterPro" id="IPR011017">
    <property type="entry name" value="TRASH_dom"/>
</dbReference>
<dbReference type="AlphaFoldDB" id="A0A1I5H0X8"/>
<name>A0A1I5H0X8_9PSEU</name>
<dbReference type="SMART" id="SM00746">
    <property type="entry name" value="TRASH"/>
    <property type="match status" value="1"/>
</dbReference>
<evidence type="ECO:0000313" key="4">
    <source>
        <dbReference type="Proteomes" id="UP000199398"/>
    </source>
</evidence>
<reference evidence="2 5" key="2">
    <citation type="submission" date="2018-10" db="EMBL/GenBank/DDBJ databases">
        <title>Sequencing the genomes of 1000 actinobacteria strains.</title>
        <authorList>
            <person name="Klenk H.-P."/>
        </authorList>
    </citation>
    <scope>NUCLEOTIDE SEQUENCE [LARGE SCALE GENOMIC DNA]</scope>
    <source>
        <strain evidence="2 5">DSM 45119</strain>
    </source>
</reference>
<accession>A0A1I5H0X8</accession>
<dbReference type="STRING" id="455193.SAMN05421805_11447"/>
<proteinExistence type="predicted"/>
<dbReference type="Proteomes" id="UP000270697">
    <property type="component" value="Unassembled WGS sequence"/>
</dbReference>
<evidence type="ECO:0000259" key="1">
    <source>
        <dbReference type="SMART" id="SM00746"/>
    </source>
</evidence>
<evidence type="ECO:0000313" key="2">
    <source>
        <dbReference type="EMBL" id="RKT90048.1"/>
    </source>
</evidence>
<dbReference type="EMBL" id="RBXX01000001">
    <property type="protein sequence ID" value="RKT90048.1"/>
    <property type="molecule type" value="Genomic_DNA"/>
</dbReference>
<dbReference type="EMBL" id="FOUP01000014">
    <property type="protein sequence ID" value="SFO41491.1"/>
    <property type="molecule type" value="Genomic_DNA"/>
</dbReference>
<organism evidence="3 4">
    <name type="scientific">Saccharopolyspora antimicrobica</name>
    <dbReference type="NCBI Taxonomy" id="455193"/>
    <lineage>
        <taxon>Bacteria</taxon>
        <taxon>Bacillati</taxon>
        <taxon>Actinomycetota</taxon>
        <taxon>Actinomycetes</taxon>
        <taxon>Pseudonocardiales</taxon>
        <taxon>Pseudonocardiaceae</taxon>
        <taxon>Saccharopolyspora</taxon>
    </lineage>
</organism>
<keyword evidence="5" id="KW-1185">Reference proteome</keyword>
<gene>
    <name evidence="2" type="ORF">ATL45_0014</name>
    <name evidence="3" type="ORF">SAMN05421805_11447</name>
</gene>
<protein>
    <recommendedName>
        <fullName evidence="1">TRASH domain-containing protein</fullName>
    </recommendedName>
</protein>
<reference evidence="3 4" key="1">
    <citation type="submission" date="2016-10" db="EMBL/GenBank/DDBJ databases">
        <authorList>
            <person name="de Groot N.N."/>
        </authorList>
    </citation>
    <scope>NUCLEOTIDE SEQUENCE [LARGE SCALE GENOMIC DNA]</scope>
    <source>
        <strain evidence="3 4">CPCC 201259</strain>
    </source>
</reference>
<evidence type="ECO:0000313" key="5">
    <source>
        <dbReference type="Proteomes" id="UP000270697"/>
    </source>
</evidence>